<protein>
    <submittedName>
        <fullName evidence="1">Uncharacterized protein</fullName>
    </submittedName>
</protein>
<sequence length="172" mass="20417">MQINVQVFNTLFAHLNKIVIVEEFVEYAMEEDEIQLDQVDQRITTYKIDDRHSLLQDLLQLFITLFNTTTNSMQIINSLFNYFEIHQIDPSFIFNQFAYQDYNFSRLVISMNTELELMLIIIKLFEYNFNLNNYIIGKGADMDKPLAFKLFLNTAEIEFNIGKIFCCVLLFM</sequence>
<name>A0A8H4B2E2_GIGMA</name>
<comment type="caution">
    <text evidence="1">The sequence shown here is derived from an EMBL/GenBank/DDBJ whole genome shotgun (WGS) entry which is preliminary data.</text>
</comment>
<reference evidence="1 2" key="1">
    <citation type="journal article" date="2019" name="Environ. Microbiol.">
        <title>At the nexus of three kingdoms: the genome of the mycorrhizal fungus Gigaspora margarita provides insights into plant, endobacterial and fungal interactions.</title>
        <authorList>
            <person name="Venice F."/>
            <person name="Ghignone S."/>
            <person name="Salvioli di Fossalunga A."/>
            <person name="Amselem J."/>
            <person name="Novero M."/>
            <person name="Xianan X."/>
            <person name="Sedzielewska Toro K."/>
            <person name="Morin E."/>
            <person name="Lipzen A."/>
            <person name="Grigoriev I.V."/>
            <person name="Henrissat B."/>
            <person name="Martin F.M."/>
            <person name="Bonfante P."/>
        </authorList>
    </citation>
    <scope>NUCLEOTIDE SEQUENCE [LARGE SCALE GENOMIC DNA]</scope>
    <source>
        <strain evidence="1 2">BEG34</strain>
    </source>
</reference>
<dbReference type="EMBL" id="WTPW01000051">
    <property type="protein sequence ID" value="KAF0554348.1"/>
    <property type="molecule type" value="Genomic_DNA"/>
</dbReference>
<accession>A0A8H4B2E2</accession>
<dbReference type="Proteomes" id="UP000439903">
    <property type="component" value="Unassembled WGS sequence"/>
</dbReference>
<dbReference type="AlphaFoldDB" id="A0A8H4B2E2"/>
<evidence type="ECO:0000313" key="1">
    <source>
        <dbReference type="EMBL" id="KAF0554348.1"/>
    </source>
</evidence>
<organism evidence="1 2">
    <name type="scientific">Gigaspora margarita</name>
    <dbReference type="NCBI Taxonomy" id="4874"/>
    <lineage>
        <taxon>Eukaryota</taxon>
        <taxon>Fungi</taxon>
        <taxon>Fungi incertae sedis</taxon>
        <taxon>Mucoromycota</taxon>
        <taxon>Glomeromycotina</taxon>
        <taxon>Glomeromycetes</taxon>
        <taxon>Diversisporales</taxon>
        <taxon>Gigasporaceae</taxon>
        <taxon>Gigaspora</taxon>
    </lineage>
</organism>
<keyword evidence="2" id="KW-1185">Reference proteome</keyword>
<proteinExistence type="predicted"/>
<evidence type="ECO:0000313" key="2">
    <source>
        <dbReference type="Proteomes" id="UP000439903"/>
    </source>
</evidence>
<gene>
    <name evidence="1" type="ORF">F8M41_019425</name>
</gene>